<accession>A0A7C9M2W3</accession>
<evidence type="ECO:0000313" key="5">
    <source>
        <dbReference type="EMBL" id="MUV13642.1"/>
    </source>
</evidence>
<dbReference type="PANTHER" id="PTHR43757:SF2">
    <property type="entry name" value="AMINOMETHYLTRANSFERASE, MITOCHONDRIAL"/>
    <property type="match status" value="1"/>
</dbReference>
<feature type="domain" description="GCVT N-terminal" evidence="3">
    <location>
        <begin position="34"/>
        <end position="273"/>
    </location>
</feature>
<evidence type="ECO:0000256" key="2">
    <source>
        <dbReference type="PIRSR" id="PIRSR006487-1"/>
    </source>
</evidence>
<keyword evidence="6" id="KW-1185">Reference proteome</keyword>
<dbReference type="SUPFAM" id="SSF103025">
    <property type="entry name" value="Folate-binding domain"/>
    <property type="match status" value="1"/>
</dbReference>
<dbReference type="InterPro" id="IPR028896">
    <property type="entry name" value="GcvT/YgfZ/DmdA"/>
</dbReference>
<keyword evidence="1" id="KW-0032">Aminotransferase</keyword>
<dbReference type="Pfam" id="PF08669">
    <property type="entry name" value="GCV_T_C"/>
    <property type="match status" value="1"/>
</dbReference>
<dbReference type="Proteomes" id="UP000479692">
    <property type="component" value="Unassembled WGS sequence"/>
</dbReference>
<dbReference type="RefSeq" id="WP_156640825.1">
    <property type="nucleotide sequence ID" value="NZ_WOXT01000001.1"/>
</dbReference>
<evidence type="ECO:0000259" key="3">
    <source>
        <dbReference type="Pfam" id="PF01571"/>
    </source>
</evidence>
<organism evidence="5 6">
    <name type="scientific">Noviluteimonas gilva</name>
    <dbReference type="NCBI Taxonomy" id="2682097"/>
    <lineage>
        <taxon>Bacteria</taxon>
        <taxon>Pseudomonadati</taxon>
        <taxon>Pseudomonadota</taxon>
        <taxon>Gammaproteobacteria</taxon>
        <taxon>Lysobacterales</taxon>
        <taxon>Lysobacteraceae</taxon>
        <taxon>Noviluteimonas</taxon>
    </lineage>
</organism>
<dbReference type="InterPro" id="IPR027266">
    <property type="entry name" value="TrmE/GcvT-like"/>
</dbReference>
<dbReference type="AlphaFoldDB" id="A0A7C9M2W3"/>
<reference evidence="5 6" key="1">
    <citation type="submission" date="2019-12" db="EMBL/GenBank/DDBJ databases">
        <authorList>
            <person name="Xu J."/>
        </authorList>
    </citation>
    <scope>NUCLEOTIDE SEQUENCE [LARGE SCALE GENOMIC DNA]</scope>
    <source>
        <strain evidence="5 6">HX-5-24</strain>
    </source>
</reference>
<feature type="binding site" evidence="2">
    <location>
        <position position="197"/>
    </location>
    <ligand>
        <name>substrate</name>
    </ligand>
</feature>
<dbReference type="InterPro" id="IPR006222">
    <property type="entry name" value="GCVT_N"/>
</dbReference>
<dbReference type="SUPFAM" id="SSF101790">
    <property type="entry name" value="Aminomethyltransferase beta-barrel domain"/>
    <property type="match status" value="1"/>
</dbReference>
<feature type="domain" description="Aminomethyltransferase C-terminal" evidence="4">
    <location>
        <begin position="312"/>
        <end position="391"/>
    </location>
</feature>
<dbReference type="PIRSF" id="PIRSF006487">
    <property type="entry name" value="GcvT"/>
    <property type="match status" value="1"/>
</dbReference>
<proteinExistence type="predicted"/>
<dbReference type="EMBL" id="WOXT01000001">
    <property type="protein sequence ID" value="MUV13642.1"/>
    <property type="molecule type" value="Genomic_DNA"/>
</dbReference>
<dbReference type="GO" id="GO:0008483">
    <property type="term" value="F:transaminase activity"/>
    <property type="evidence" value="ECO:0007669"/>
    <property type="project" value="UniProtKB-KW"/>
</dbReference>
<sequence>MFQLKHTPFHERTSKLSLPQNWRRWAGHIVVGSYDLHVEREYWAIRDAVALIDVSPLMKYMIEGPDAARLLDKLVPRDIGKMAVGQVGYTGWCDDEGKLLDDGTISRLGETTFRLTSAEPSLRWLSMNAVGLDVTVTEVTEKMGALSLQGPKARTVLNLVCKKSLDKLKYFRVMENTLAGKKVTISRTGYTGDLGYEIWMETADALAVWDALMEAGHNYGIVPCGILAMDMARVEAGLFMIDVDYTAANHAWIEGQKSSPLEMGLDWAVHLDKPGYFVGRRALEREQREGSAWKLMGFEVDWAGMEPLFAAVGLPPQIPAMAVRGSLPVKQGDKQVGYASTSTWSPVLKKYIALVHLQRPYYEPGTPLTMEVTVEHKRLQAPGKVVKLPFYEPEWKKK</sequence>
<dbReference type="Pfam" id="PF01571">
    <property type="entry name" value="GCV_T"/>
    <property type="match status" value="1"/>
</dbReference>
<evidence type="ECO:0000256" key="1">
    <source>
        <dbReference type="ARBA" id="ARBA00022576"/>
    </source>
</evidence>
<evidence type="ECO:0000313" key="6">
    <source>
        <dbReference type="Proteomes" id="UP000479692"/>
    </source>
</evidence>
<gene>
    <name evidence="5" type="ORF">GN331_05405</name>
</gene>
<evidence type="ECO:0000259" key="4">
    <source>
        <dbReference type="Pfam" id="PF08669"/>
    </source>
</evidence>
<dbReference type="Gene3D" id="3.30.1360.120">
    <property type="entry name" value="Probable tRNA modification gtpase trme, domain 1"/>
    <property type="match status" value="1"/>
</dbReference>
<name>A0A7C9M2W3_9GAMM</name>
<keyword evidence="5" id="KW-0808">Transferase</keyword>
<dbReference type="PANTHER" id="PTHR43757">
    <property type="entry name" value="AMINOMETHYLTRANSFERASE"/>
    <property type="match status" value="1"/>
</dbReference>
<protein>
    <submittedName>
        <fullName evidence="5">Aminomethyl transferase family protein</fullName>
    </submittedName>
</protein>
<dbReference type="InterPro" id="IPR013977">
    <property type="entry name" value="GcvT_C"/>
</dbReference>
<comment type="caution">
    <text evidence="5">The sequence shown here is derived from an EMBL/GenBank/DDBJ whole genome shotgun (WGS) entry which is preliminary data.</text>
</comment>
<dbReference type="InterPro" id="IPR029043">
    <property type="entry name" value="GcvT/YgfZ_C"/>
</dbReference>